<proteinExistence type="inferred from homology"/>
<comment type="similarity">
    <text evidence="2 9 10">Belongs to the RecF family.</text>
</comment>
<dbReference type="HAMAP" id="MF_00365">
    <property type="entry name" value="RecF"/>
    <property type="match status" value="1"/>
</dbReference>
<evidence type="ECO:0000256" key="8">
    <source>
        <dbReference type="ARBA" id="ARBA00023125"/>
    </source>
</evidence>
<dbReference type="GO" id="GO:0005737">
    <property type="term" value="C:cytoplasm"/>
    <property type="evidence" value="ECO:0007669"/>
    <property type="project" value="UniProtKB-SubCell"/>
</dbReference>
<keyword evidence="7 9" id="KW-0067">ATP-binding</keyword>
<evidence type="ECO:0000256" key="3">
    <source>
        <dbReference type="ARBA" id="ARBA00020170"/>
    </source>
</evidence>
<feature type="domain" description="AAA+ ATPase" evidence="11">
    <location>
        <begin position="22"/>
        <end position="351"/>
    </location>
</feature>
<sequence length="352" mass="40522">MKILNLKLTNLRNHTKLSLIFDNNVTLITGDNGSGKSTILEAIHILSVGKSKISKYDRDLIQYGKKFCSINADIETKDDRFNMELQIIKNEDFENASIKKARINKVAKSIQYFAGIFNSVLFSPQDIQLITGSPSERRKYVDETLSQVDIEYKRSLNDYLKAVRQRNKLLEKINQGFGGQGEIEFYTHQMLKNGEIIQRKREQMFADIKPILLETGKILNDKKTKLELNYKKNEISIERLNEFKSREIAAMTSLLGPHRDDFEIHFNDHNVTNFGSRGEQRSCVLSLKIAEISFIEKKKNDKPVLLLDDIFSELDKKHQTAVFDVINRNQTTITSTSMPDFPNEEGIKIINL</sequence>
<accession>B0KVC4</accession>
<reference evidence="12" key="2">
    <citation type="journal article" date="2008" name="Environ. Microbiol.">
        <title>Discovery and characterization of a new bacterial candidate division by an anaerobic sludge digester metagenomic approach.</title>
        <authorList>
            <person name="Guermazi S."/>
            <person name="Daegelen P."/>
            <person name="Dauga C."/>
            <person name="Riviere D."/>
            <person name="Boucher T."/>
            <person name="Godon J.J."/>
            <person name="Gyapay G."/>
            <person name="Sghir A."/>
            <person name="Pelletier E."/>
            <person name="Weissenbach J."/>
            <person name="Le Paslier D."/>
        </authorList>
    </citation>
    <scope>NUCLEOTIDE SEQUENCE</scope>
</reference>
<keyword evidence="6 9" id="KW-0547">Nucleotide-binding</keyword>
<dbReference type="SMART" id="SM00382">
    <property type="entry name" value="AAA"/>
    <property type="match status" value="1"/>
</dbReference>
<dbReference type="EMBL" id="CU367853">
    <property type="protein sequence ID" value="CAO79509.1"/>
    <property type="molecule type" value="Genomic_DNA"/>
</dbReference>
<dbReference type="GO" id="GO:0000731">
    <property type="term" value="P:DNA synthesis involved in DNA repair"/>
    <property type="evidence" value="ECO:0007669"/>
    <property type="project" value="TreeGrafter"/>
</dbReference>
<keyword evidence="9 10" id="KW-0742">SOS response</keyword>
<evidence type="ECO:0000259" key="11">
    <source>
        <dbReference type="SMART" id="SM00382"/>
    </source>
</evidence>
<evidence type="ECO:0000256" key="6">
    <source>
        <dbReference type="ARBA" id="ARBA00022741"/>
    </source>
</evidence>
<organism evidence="12">
    <name type="scientific">uncultured candidate division WWE3 bacterium EJ0ADIGA11YD11</name>
    <dbReference type="NCBI Taxonomy" id="500145"/>
    <lineage>
        <taxon>Bacteria</taxon>
        <taxon>Katanobacteria</taxon>
        <taxon>environmental samples</taxon>
    </lineage>
</organism>
<dbReference type="PROSITE" id="PS00618">
    <property type="entry name" value="RECF_2"/>
    <property type="match status" value="1"/>
</dbReference>
<dbReference type="Pfam" id="PF02463">
    <property type="entry name" value="SMC_N"/>
    <property type="match status" value="1"/>
</dbReference>
<dbReference type="Gene3D" id="3.40.50.300">
    <property type="entry name" value="P-loop containing nucleotide triphosphate hydrolases"/>
    <property type="match status" value="1"/>
</dbReference>
<keyword evidence="8 9" id="KW-0238">DNA-binding</keyword>
<dbReference type="AlphaFoldDB" id="B0KVC4"/>
<keyword evidence="4 9" id="KW-0963">Cytoplasm</keyword>
<dbReference type="GO" id="GO:0005524">
    <property type="term" value="F:ATP binding"/>
    <property type="evidence" value="ECO:0007669"/>
    <property type="project" value="UniProtKB-UniRule"/>
</dbReference>
<name>B0KVC4_UNCKA</name>
<dbReference type="InterPro" id="IPR003593">
    <property type="entry name" value="AAA+_ATPase"/>
</dbReference>
<gene>
    <name evidence="9 12" type="primary">recF</name>
    <name evidence="12" type="ORF">WWE3-TFM_19</name>
</gene>
<evidence type="ECO:0000256" key="10">
    <source>
        <dbReference type="RuleBase" id="RU000578"/>
    </source>
</evidence>
<evidence type="ECO:0000256" key="7">
    <source>
        <dbReference type="ARBA" id="ARBA00022840"/>
    </source>
</evidence>
<dbReference type="NCBIfam" id="TIGR00611">
    <property type="entry name" value="recf"/>
    <property type="match status" value="1"/>
</dbReference>
<dbReference type="GO" id="GO:0009432">
    <property type="term" value="P:SOS response"/>
    <property type="evidence" value="ECO:0007669"/>
    <property type="project" value="UniProtKB-UniRule"/>
</dbReference>
<dbReference type="PANTHER" id="PTHR32182:SF0">
    <property type="entry name" value="DNA REPLICATION AND REPAIR PROTEIN RECF"/>
    <property type="match status" value="1"/>
</dbReference>
<evidence type="ECO:0000256" key="5">
    <source>
        <dbReference type="ARBA" id="ARBA00022705"/>
    </source>
</evidence>
<dbReference type="GO" id="GO:0006260">
    <property type="term" value="P:DNA replication"/>
    <property type="evidence" value="ECO:0007669"/>
    <property type="project" value="UniProtKB-UniRule"/>
</dbReference>
<keyword evidence="9 10" id="KW-0234">DNA repair</keyword>
<comment type="subcellular location">
    <subcellularLocation>
        <location evidence="1 9 10">Cytoplasm</location>
    </subcellularLocation>
</comment>
<reference evidence="12" key="1">
    <citation type="submission" date="2007-07" db="EMBL/GenBank/DDBJ databases">
        <authorList>
            <person name="Genoscope"/>
        </authorList>
    </citation>
    <scope>NUCLEOTIDE SEQUENCE</scope>
</reference>
<dbReference type="InterPro" id="IPR027417">
    <property type="entry name" value="P-loop_NTPase"/>
</dbReference>
<keyword evidence="9 10" id="KW-0227">DNA damage</keyword>
<dbReference type="SUPFAM" id="SSF52540">
    <property type="entry name" value="P-loop containing nucleoside triphosphate hydrolases"/>
    <property type="match status" value="1"/>
</dbReference>
<comment type="function">
    <text evidence="9 10">The RecF protein is involved in DNA metabolism; it is required for DNA replication and normal SOS inducibility. RecF binds preferentially to single-stranded, linear DNA. It also seems to bind ATP.</text>
</comment>
<dbReference type="InterPro" id="IPR003395">
    <property type="entry name" value="RecF/RecN/SMC_N"/>
</dbReference>
<dbReference type="InterPro" id="IPR018078">
    <property type="entry name" value="DNA-binding_RecF_CS"/>
</dbReference>
<protein>
    <recommendedName>
        <fullName evidence="3 9">DNA replication and repair protein RecF</fullName>
    </recommendedName>
</protein>
<feature type="binding site" evidence="9">
    <location>
        <begin position="30"/>
        <end position="37"/>
    </location>
    <ligand>
        <name>ATP</name>
        <dbReference type="ChEBI" id="CHEBI:30616"/>
    </ligand>
</feature>
<evidence type="ECO:0000256" key="4">
    <source>
        <dbReference type="ARBA" id="ARBA00022490"/>
    </source>
</evidence>
<dbReference type="InterPro" id="IPR001238">
    <property type="entry name" value="DNA-binding_RecF"/>
</dbReference>
<dbReference type="InterPro" id="IPR042174">
    <property type="entry name" value="RecF_2"/>
</dbReference>
<dbReference type="PROSITE" id="PS00617">
    <property type="entry name" value="RECF_1"/>
    <property type="match status" value="1"/>
</dbReference>
<dbReference type="Gene3D" id="1.20.1050.90">
    <property type="entry name" value="RecF/RecN/SMC, N-terminal domain"/>
    <property type="match status" value="1"/>
</dbReference>
<dbReference type="GO" id="GO:0006302">
    <property type="term" value="P:double-strand break repair"/>
    <property type="evidence" value="ECO:0007669"/>
    <property type="project" value="TreeGrafter"/>
</dbReference>
<dbReference type="GO" id="GO:0003697">
    <property type="term" value="F:single-stranded DNA binding"/>
    <property type="evidence" value="ECO:0007669"/>
    <property type="project" value="UniProtKB-UniRule"/>
</dbReference>
<evidence type="ECO:0000313" key="12">
    <source>
        <dbReference type="EMBL" id="CAO79509.1"/>
    </source>
</evidence>
<evidence type="ECO:0000256" key="1">
    <source>
        <dbReference type="ARBA" id="ARBA00004496"/>
    </source>
</evidence>
<keyword evidence="5 9" id="KW-0235">DNA replication</keyword>
<evidence type="ECO:0000256" key="2">
    <source>
        <dbReference type="ARBA" id="ARBA00008016"/>
    </source>
</evidence>
<evidence type="ECO:0000256" key="9">
    <source>
        <dbReference type="HAMAP-Rule" id="MF_00365"/>
    </source>
</evidence>
<dbReference type="PANTHER" id="PTHR32182">
    <property type="entry name" value="DNA REPLICATION AND REPAIR PROTEIN RECF"/>
    <property type="match status" value="1"/>
</dbReference>